<dbReference type="RefSeq" id="WP_289350480.1">
    <property type="nucleotide sequence ID" value="NZ_JAUCFI010000003.1"/>
</dbReference>
<dbReference type="CDD" id="cd03808">
    <property type="entry name" value="GT4_CapM-like"/>
    <property type="match status" value="1"/>
</dbReference>
<dbReference type="PANTHER" id="PTHR12526">
    <property type="entry name" value="GLYCOSYLTRANSFERASE"/>
    <property type="match status" value="1"/>
</dbReference>
<evidence type="ECO:0000313" key="3">
    <source>
        <dbReference type="EMBL" id="MDM5285514.1"/>
    </source>
</evidence>
<reference evidence="3" key="1">
    <citation type="submission" date="2023-06" db="EMBL/GenBank/DDBJ databases">
        <title>Comparative genomics of Bacillaceae isolates and their secondary metabolite potential.</title>
        <authorList>
            <person name="Song L."/>
            <person name="Nielsen L.J."/>
            <person name="Mohite O."/>
            <person name="Xu X."/>
            <person name="Weber T."/>
            <person name="Kovacs A.T."/>
        </authorList>
    </citation>
    <scope>NUCLEOTIDE SEQUENCE</scope>
    <source>
        <strain evidence="3">G1S1</strain>
    </source>
</reference>
<dbReference type="AlphaFoldDB" id="A0AAJ1QR23"/>
<evidence type="ECO:0000259" key="2">
    <source>
        <dbReference type="Pfam" id="PF13439"/>
    </source>
</evidence>
<evidence type="ECO:0000259" key="1">
    <source>
        <dbReference type="Pfam" id="PF00534"/>
    </source>
</evidence>
<dbReference type="Pfam" id="PF00534">
    <property type="entry name" value="Glycos_transf_1"/>
    <property type="match status" value="1"/>
</dbReference>
<dbReference type="SUPFAM" id="SSF53756">
    <property type="entry name" value="UDP-Glycosyltransferase/glycogen phosphorylase"/>
    <property type="match status" value="1"/>
</dbReference>
<sequence>MKILYVTTISNTINAFLVPHIKALIKQGHQVDIACNINQDVNPEIVKLGCSIYNIEFSRSPISFNNYHAYKKLLKLIILEKYNIIHTHTPIASVCVRLAKRKVKGLKVIYTAHGFHFFKGAPLKNWLIYYPIEKWLSKYTDVLITINNEDFLRAKKSFNARKVHIIPGIGLDVKKLEEVDIDYQKKRSEFGVDKTTFVLLTVGELNSNKNQETIIKSLSKLEDSNIKLLICGEGPLKYYLEKLAKELGVDKQVKLLGYRKDIPEICKVSDLFMFPSKREGLGMAALEAMACGLPIITSNIHGITDYSINGITGYVCDPNDINKFAESIRDLKNNAKLREKIRRENIKRVKKYDLENSIRIMSNIYKEEI</sequence>
<name>A0AAJ1QR23_9BACI</name>
<dbReference type="GO" id="GO:0016757">
    <property type="term" value="F:glycosyltransferase activity"/>
    <property type="evidence" value="ECO:0007669"/>
    <property type="project" value="InterPro"/>
</dbReference>
<proteinExistence type="predicted"/>
<dbReference type="InterPro" id="IPR001296">
    <property type="entry name" value="Glyco_trans_1"/>
</dbReference>
<dbReference type="EMBL" id="JAUCFI010000003">
    <property type="protein sequence ID" value="MDM5285514.1"/>
    <property type="molecule type" value="Genomic_DNA"/>
</dbReference>
<protein>
    <submittedName>
        <fullName evidence="3">Glycosyltransferase family 4 protein</fullName>
    </submittedName>
</protein>
<dbReference type="Pfam" id="PF13439">
    <property type="entry name" value="Glyco_transf_4"/>
    <property type="match status" value="1"/>
</dbReference>
<dbReference type="InterPro" id="IPR028098">
    <property type="entry name" value="Glyco_trans_4-like_N"/>
</dbReference>
<evidence type="ECO:0000313" key="4">
    <source>
        <dbReference type="Proteomes" id="UP001238973"/>
    </source>
</evidence>
<gene>
    <name evidence="3" type="ORF">QUF85_19745</name>
</gene>
<dbReference type="PANTHER" id="PTHR12526:SF630">
    <property type="entry name" value="GLYCOSYLTRANSFERASE"/>
    <property type="match status" value="1"/>
</dbReference>
<feature type="domain" description="Glycosyl transferase family 1" evidence="1">
    <location>
        <begin position="184"/>
        <end position="347"/>
    </location>
</feature>
<accession>A0AAJ1QR23</accession>
<dbReference type="Proteomes" id="UP001238973">
    <property type="component" value="Unassembled WGS sequence"/>
</dbReference>
<organism evidence="3 4">
    <name type="scientific">Peribacillus frigoritolerans</name>
    <dbReference type="NCBI Taxonomy" id="450367"/>
    <lineage>
        <taxon>Bacteria</taxon>
        <taxon>Bacillati</taxon>
        <taxon>Bacillota</taxon>
        <taxon>Bacilli</taxon>
        <taxon>Bacillales</taxon>
        <taxon>Bacillaceae</taxon>
        <taxon>Peribacillus</taxon>
    </lineage>
</organism>
<dbReference type="Gene3D" id="3.40.50.2000">
    <property type="entry name" value="Glycogen Phosphorylase B"/>
    <property type="match status" value="2"/>
</dbReference>
<feature type="domain" description="Glycosyltransferase subfamily 4-like N-terminal" evidence="2">
    <location>
        <begin position="21"/>
        <end position="167"/>
    </location>
</feature>
<comment type="caution">
    <text evidence="3">The sequence shown here is derived from an EMBL/GenBank/DDBJ whole genome shotgun (WGS) entry which is preliminary data.</text>
</comment>